<evidence type="ECO:0000259" key="3">
    <source>
        <dbReference type="PROSITE" id="PS51186"/>
    </source>
</evidence>
<dbReference type="InterPro" id="IPR000182">
    <property type="entry name" value="GNAT_dom"/>
</dbReference>
<sequence>MVFVREMGEADIETVSSVRIASWRAAYAGMVPQAYLDGMSPEEDVRVRRERFARRDGGALDLVAESGGVVVGWLAMGPCRDPDAQAGDGEIYALYVRPDVIGTGAGHALMDAALAAAKERHLRRLLLWVLEDNARARRFYGSAGFGMDGTRSMWEVGGTAVPELRYRLDLS</sequence>
<dbReference type="RefSeq" id="WP_262847872.1">
    <property type="nucleotide sequence ID" value="NZ_JANZYP010000068.1"/>
</dbReference>
<accession>A0ABV9ER59</accession>
<proteinExistence type="predicted"/>
<evidence type="ECO:0000313" key="5">
    <source>
        <dbReference type="Proteomes" id="UP001595891"/>
    </source>
</evidence>
<organism evidence="4 5">
    <name type="scientific">Sphaerisporangium corydalis</name>
    <dbReference type="NCBI Taxonomy" id="1441875"/>
    <lineage>
        <taxon>Bacteria</taxon>
        <taxon>Bacillati</taxon>
        <taxon>Actinomycetota</taxon>
        <taxon>Actinomycetes</taxon>
        <taxon>Streptosporangiales</taxon>
        <taxon>Streptosporangiaceae</taxon>
        <taxon>Sphaerisporangium</taxon>
    </lineage>
</organism>
<protein>
    <submittedName>
        <fullName evidence="4">GNAT family N-acetyltransferase</fullName>
        <ecNumber evidence="4">2.3.-.-</ecNumber>
    </submittedName>
</protein>
<dbReference type="InterPro" id="IPR050832">
    <property type="entry name" value="Bact_Acetyltransf"/>
</dbReference>
<dbReference type="InterPro" id="IPR016181">
    <property type="entry name" value="Acyl_CoA_acyltransferase"/>
</dbReference>
<dbReference type="Proteomes" id="UP001595891">
    <property type="component" value="Unassembled WGS sequence"/>
</dbReference>
<keyword evidence="1 4" id="KW-0808">Transferase</keyword>
<dbReference type="Pfam" id="PF00583">
    <property type="entry name" value="Acetyltransf_1"/>
    <property type="match status" value="1"/>
</dbReference>
<dbReference type="PANTHER" id="PTHR43877:SF1">
    <property type="entry name" value="ACETYLTRANSFERASE"/>
    <property type="match status" value="1"/>
</dbReference>
<dbReference type="PANTHER" id="PTHR43877">
    <property type="entry name" value="AMINOALKYLPHOSPHONATE N-ACETYLTRANSFERASE-RELATED-RELATED"/>
    <property type="match status" value="1"/>
</dbReference>
<dbReference type="GO" id="GO:0016746">
    <property type="term" value="F:acyltransferase activity"/>
    <property type="evidence" value="ECO:0007669"/>
    <property type="project" value="UniProtKB-KW"/>
</dbReference>
<dbReference type="PROSITE" id="PS51186">
    <property type="entry name" value="GNAT"/>
    <property type="match status" value="1"/>
</dbReference>
<evidence type="ECO:0000256" key="1">
    <source>
        <dbReference type="ARBA" id="ARBA00022679"/>
    </source>
</evidence>
<reference evidence="5" key="1">
    <citation type="journal article" date="2019" name="Int. J. Syst. Evol. Microbiol.">
        <title>The Global Catalogue of Microorganisms (GCM) 10K type strain sequencing project: providing services to taxonomists for standard genome sequencing and annotation.</title>
        <authorList>
            <consortium name="The Broad Institute Genomics Platform"/>
            <consortium name="The Broad Institute Genome Sequencing Center for Infectious Disease"/>
            <person name="Wu L."/>
            <person name="Ma J."/>
        </authorList>
    </citation>
    <scope>NUCLEOTIDE SEQUENCE [LARGE SCALE GENOMIC DNA]</scope>
    <source>
        <strain evidence="5">CCUG 49560</strain>
    </source>
</reference>
<dbReference type="EMBL" id="JBHSFN010000042">
    <property type="protein sequence ID" value="MFC4592146.1"/>
    <property type="molecule type" value="Genomic_DNA"/>
</dbReference>
<dbReference type="SUPFAM" id="SSF55729">
    <property type="entry name" value="Acyl-CoA N-acyltransferases (Nat)"/>
    <property type="match status" value="1"/>
</dbReference>
<evidence type="ECO:0000313" key="4">
    <source>
        <dbReference type="EMBL" id="MFC4592146.1"/>
    </source>
</evidence>
<dbReference type="Gene3D" id="3.40.630.30">
    <property type="match status" value="1"/>
</dbReference>
<evidence type="ECO:0000256" key="2">
    <source>
        <dbReference type="ARBA" id="ARBA00023315"/>
    </source>
</evidence>
<name>A0ABV9ER59_9ACTN</name>
<comment type="caution">
    <text evidence="4">The sequence shown here is derived from an EMBL/GenBank/DDBJ whole genome shotgun (WGS) entry which is preliminary data.</text>
</comment>
<keyword evidence="2 4" id="KW-0012">Acyltransferase</keyword>
<keyword evidence="5" id="KW-1185">Reference proteome</keyword>
<dbReference type="EC" id="2.3.-.-" evidence="4"/>
<gene>
    <name evidence="4" type="ORF">ACFO8L_39075</name>
</gene>
<feature type="domain" description="N-acetyltransferase" evidence="3">
    <location>
        <begin position="2"/>
        <end position="171"/>
    </location>
</feature>